<name>A0ABT3CP42_9BACT</name>
<organism evidence="2 3">
    <name type="scientific">Reichenbachiella ulvae</name>
    <dbReference type="NCBI Taxonomy" id="2980104"/>
    <lineage>
        <taxon>Bacteria</taxon>
        <taxon>Pseudomonadati</taxon>
        <taxon>Bacteroidota</taxon>
        <taxon>Cytophagia</taxon>
        <taxon>Cytophagales</taxon>
        <taxon>Reichenbachiellaceae</taxon>
        <taxon>Reichenbachiella</taxon>
    </lineage>
</organism>
<dbReference type="InterPro" id="IPR025388">
    <property type="entry name" value="Alginate_export_dom"/>
</dbReference>
<reference evidence="2 3" key="1">
    <citation type="submission" date="2022-10" db="EMBL/GenBank/DDBJ databases">
        <title>Comparative genomics and taxonomic characterization of three novel marine species of genus Reichenbachiella exhibiting antioxidant and polysaccharide degradation activities.</title>
        <authorList>
            <person name="Muhammad N."/>
            <person name="Lee Y.-J."/>
            <person name="Ko J."/>
            <person name="Kim S.-G."/>
        </authorList>
    </citation>
    <scope>NUCLEOTIDE SEQUENCE [LARGE SCALE GENOMIC DNA]</scope>
    <source>
        <strain evidence="2 3">ABR2-5</strain>
    </source>
</reference>
<sequence>MKTLQKLIFITLGMVFWSQLTFGQEEQTFTMQGEYRLNPLYSHGFRIPMYGDRTDEGYVSQRTRIIMNYEKKGDLSTEFILQDLRAWGTYRNNGQAGNLSIFRAWVEKELVDGLSVKFGRQGFIYGDQYILGGLNWGGNMAHDAALLKYEKNGYKVHAAFAYNTTGFDLEQQNYPLANHKNMQFLWASKKTDRLNANFVFMNRGLEKPNDELDIRYNHTTGLNIGYKINDQLSVKGIGYYQFGKDTVGLGKDISAYLYSAQVKFSPNKKLSFTLGTDVVSGTSTANASDPNYNKKNNFDILFGLRHGYYGYLDYFYTKLWPVTGVEDYYFKAKIQTSPKSSMDVHWHAFFSNAQVSSSDLSTTFDDYYGSELDLRWHYKQSNNMKVTLGYSHMWVTDTYLSYYNADSSDGSSTVYAVIVVKPTFLNMSF</sequence>
<comment type="caution">
    <text evidence="2">The sequence shown here is derived from an EMBL/GenBank/DDBJ whole genome shotgun (WGS) entry which is preliminary data.</text>
</comment>
<protein>
    <submittedName>
        <fullName evidence="2">Alginate export family protein</fullName>
    </submittedName>
</protein>
<dbReference type="RefSeq" id="WP_264136299.1">
    <property type="nucleotide sequence ID" value="NZ_JAOYOD010000001.1"/>
</dbReference>
<dbReference type="Pfam" id="PF13372">
    <property type="entry name" value="Alginate_exp"/>
    <property type="match status" value="1"/>
</dbReference>
<gene>
    <name evidence="2" type="ORF">N7U62_02500</name>
</gene>
<feature type="domain" description="Alginate export" evidence="1">
    <location>
        <begin position="50"/>
        <end position="399"/>
    </location>
</feature>
<dbReference type="EMBL" id="JAOYOD010000001">
    <property type="protein sequence ID" value="MCV9385511.1"/>
    <property type="molecule type" value="Genomic_DNA"/>
</dbReference>
<evidence type="ECO:0000313" key="2">
    <source>
        <dbReference type="EMBL" id="MCV9385511.1"/>
    </source>
</evidence>
<accession>A0ABT3CP42</accession>
<dbReference type="Proteomes" id="UP001300692">
    <property type="component" value="Unassembled WGS sequence"/>
</dbReference>
<keyword evidence="3" id="KW-1185">Reference proteome</keyword>
<evidence type="ECO:0000313" key="3">
    <source>
        <dbReference type="Proteomes" id="UP001300692"/>
    </source>
</evidence>
<evidence type="ECO:0000259" key="1">
    <source>
        <dbReference type="Pfam" id="PF13372"/>
    </source>
</evidence>
<proteinExistence type="predicted"/>
<dbReference type="SUPFAM" id="SSF56935">
    <property type="entry name" value="Porins"/>
    <property type="match status" value="1"/>
</dbReference>